<comment type="caution">
    <text evidence="2">The sequence shown here is derived from an EMBL/GenBank/DDBJ whole genome shotgun (WGS) entry which is preliminary data.</text>
</comment>
<dbReference type="SUPFAM" id="SSF53474">
    <property type="entry name" value="alpha/beta-Hydrolases"/>
    <property type="match status" value="1"/>
</dbReference>
<dbReference type="STRING" id="303698.A0A1V6T695"/>
<dbReference type="AlphaFoldDB" id="A0A1V6T695"/>
<keyword evidence="3" id="KW-1185">Reference proteome</keyword>
<dbReference type="InterPro" id="IPR029058">
    <property type="entry name" value="AB_hydrolase_fold"/>
</dbReference>
<dbReference type="Proteomes" id="UP000191285">
    <property type="component" value="Unassembled WGS sequence"/>
</dbReference>
<sequence length="251" mass="27277">MSHPTLVIIPGSFSPPALYDNLAQNLRSLGFETILEGLQSAIRKEPLPSSGMYDDAAHFHTVISKLADQGKDIILVPHSYGGVVANESAKGLLKVDREKAGKTGGIIAIVNITTVTPAVGESTYDEAADLGFDQVPIEGEYMIIGQEAMARANYNDVSWTQALEFAKGHSNHSAKSFRDPLTYAAYLHVPVSWIFTEQDLTLPPDYQRKAIGLIEKESGNKVRVFNIDAGHSVTSTRPKELANLIKDIVSN</sequence>
<protein>
    <recommendedName>
        <fullName evidence="1">AB hydrolase-1 domain-containing protein</fullName>
    </recommendedName>
</protein>
<organism evidence="2 3">
    <name type="scientific">Penicillium steckii</name>
    <dbReference type="NCBI Taxonomy" id="303698"/>
    <lineage>
        <taxon>Eukaryota</taxon>
        <taxon>Fungi</taxon>
        <taxon>Dikarya</taxon>
        <taxon>Ascomycota</taxon>
        <taxon>Pezizomycotina</taxon>
        <taxon>Eurotiomycetes</taxon>
        <taxon>Eurotiomycetidae</taxon>
        <taxon>Eurotiales</taxon>
        <taxon>Aspergillaceae</taxon>
        <taxon>Penicillium</taxon>
    </lineage>
</organism>
<dbReference type="GO" id="GO:0072330">
    <property type="term" value="P:monocarboxylic acid biosynthetic process"/>
    <property type="evidence" value="ECO:0007669"/>
    <property type="project" value="UniProtKB-ARBA"/>
</dbReference>
<dbReference type="PANTHER" id="PTHR37017">
    <property type="entry name" value="AB HYDROLASE-1 DOMAIN-CONTAINING PROTEIN-RELATED"/>
    <property type="match status" value="1"/>
</dbReference>
<dbReference type="OrthoDB" id="1263307at2759"/>
<name>A0A1V6T695_9EURO</name>
<reference evidence="3" key="1">
    <citation type="journal article" date="2017" name="Nat. Microbiol.">
        <title>Global analysis of biosynthetic gene clusters reveals vast potential of secondary metabolite production in Penicillium species.</title>
        <authorList>
            <person name="Nielsen J.C."/>
            <person name="Grijseels S."/>
            <person name="Prigent S."/>
            <person name="Ji B."/>
            <person name="Dainat J."/>
            <person name="Nielsen K.F."/>
            <person name="Frisvad J.C."/>
            <person name="Workman M."/>
            <person name="Nielsen J."/>
        </authorList>
    </citation>
    <scope>NUCLEOTIDE SEQUENCE [LARGE SCALE GENOMIC DNA]</scope>
    <source>
        <strain evidence="3">IBT 24891</strain>
    </source>
</reference>
<dbReference type="InterPro" id="IPR000073">
    <property type="entry name" value="AB_hydrolase_1"/>
</dbReference>
<evidence type="ECO:0000313" key="3">
    <source>
        <dbReference type="Proteomes" id="UP000191285"/>
    </source>
</evidence>
<dbReference type="InterPro" id="IPR052897">
    <property type="entry name" value="Sec-Metab_Biosynth_Hydrolase"/>
</dbReference>
<gene>
    <name evidence="2" type="ORF">PENSTE_c011G04189</name>
</gene>
<dbReference type="GO" id="GO:0017000">
    <property type="term" value="P:antibiotic biosynthetic process"/>
    <property type="evidence" value="ECO:0007669"/>
    <property type="project" value="UniProtKB-ARBA"/>
</dbReference>
<dbReference type="Gene3D" id="3.40.50.1820">
    <property type="entry name" value="alpha/beta hydrolase"/>
    <property type="match status" value="1"/>
</dbReference>
<evidence type="ECO:0000259" key="1">
    <source>
        <dbReference type="Pfam" id="PF12697"/>
    </source>
</evidence>
<dbReference type="EMBL" id="MLKD01000011">
    <property type="protein sequence ID" value="OQE21857.1"/>
    <property type="molecule type" value="Genomic_DNA"/>
</dbReference>
<dbReference type="PANTHER" id="PTHR37017:SF13">
    <property type="entry name" value="AB HYDROLASE-1 DOMAIN-CONTAINING PROTEIN"/>
    <property type="match status" value="1"/>
</dbReference>
<proteinExistence type="predicted"/>
<feature type="domain" description="AB hydrolase-1" evidence="1">
    <location>
        <begin position="22"/>
        <end position="243"/>
    </location>
</feature>
<dbReference type="Pfam" id="PF12697">
    <property type="entry name" value="Abhydrolase_6"/>
    <property type="match status" value="1"/>
</dbReference>
<evidence type="ECO:0000313" key="2">
    <source>
        <dbReference type="EMBL" id="OQE21857.1"/>
    </source>
</evidence>
<accession>A0A1V6T695</accession>